<keyword evidence="1" id="KW-1133">Transmembrane helix</keyword>
<organism evidence="2 3">
    <name type="scientific">Actinomyces massiliensis F0489</name>
    <dbReference type="NCBI Taxonomy" id="1125718"/>
    <lineage>
        <taxon>Bacteria</taxon>
        <taxon>Bacillati</taxon>
        <taxon>Actinomycetota</taxon>
        <taxon>Actinomycetes</taxon>
        <taxon>Actinomycetales</taxon>
        <taxon>Actinomycetaceae</taxon>
        <taxon>Actinomyces</taxon>
    </lineage>
</organism>
<dbReference type="Proteomes" id="UP000002941">
    <property type="component" value="Unassembled WGS sequence"/>
</dbReference>
<gene>
    <name evidence="2" type="ORF">HMPREF1318_0657</name>
</gene>
<keyword evidence="1" id="KW-0812">Transmembrane</keyword>
<dbReference type="AlphaFoldDB" id="J1HMC9"/>
<dbReference type="EMBL" id="AKFT01000050">
    <property type="protein sequence ID" value="EJF46728.1"/>
    <property type="molecule type" value="Genomic_DNA"/>
</dbReference>
<dbReference type="eggNOG" id="ENOG5033A4V">
    <property type="taxonomic scope" value="Bacteria"/>
</dbReference>
<name>J1HMC9_9ACTO</name>
<dbReference type="InterPro" id="IPR021215">
    <property type="entry name" value="DUF2752"/>
</dbReference>
<sequence length="126" mass="13332">MAVACAPGMLLVLNGLRSSATSSDLCLVHRATGMWCPLCGGTRATRALLHGNLTEAIGYNPFALVVEALAVLLVLRWLTNRHSGSTRPFMSAYEAVTLFALAGVFAVVRNMPGMWVYLGPLLGPSG</sequence>
<evidence type="ECO:0000256" key="1">
    <source>
        <dbReference type="SAM" id="Phobius"/>
    </source>
</evidence>
<comment type="caution">
    <text evidence="2">The sequence shown here is derived from an EMBL/GenBank/DDBJ whole genome shotgun (WGS) entry which is preliminary data.</text>
</comment>
<keyword evidence="3" id="KW-1185">Reference proteome</keyword>
<keyword evidence="1" id="KW-0472">Membrane</keyword>
<feature type="transmembrane region" description="Helical" evidence="1">
    <location>
        <begin position="90"/>
        <end position="108"/>
    </location>
</feature>
<accession>J1HMC9</accession>
<protein>
    <submittedName>
        <fullName evidence="2">PF10825 family protein</fullName>
    </submittedName>
</protein>
<feature type="transmembrane region" description="Helical" evidence="1">
    <location>
        <begin position="57"/>
        <end position="78"/>
    </location>
</feature>
<dbReference type="Pfam" id="PF10825">
    <property type="entry name" value="DUF2752"/>
    <property type="match status" value="1"/>
</dbReference>
<proteinExistence type="predicted"/>
<dbReference type="PATRIC" id="fig|1125718.3.peg.722"/>
<evidence type="ECO:0000313" key="2">
    <source>
        <dbReference type="EMBL" id="EJF46728.1"/>
    </source>
</evidence>
<reference evidence="2 3" key="1">
    <citation type="submission" date="2012-05" db="EMBL/GenBank/DDBJ databases">
        <authorList>
            <person name="Harkins D.M."/>
            <person name="Madupu R."/>
            <person name="Durkin A.S."/>
            <person name="Torralba M."/>
            <person name="Methe B."/>
            <person name="Sutton G.G."/>
            <person name="Nelson K.E."/>
        </authorList>
    </citation>
    <scope>NUCLEOTIDE SEQUENCE [LARGE SCALE GENOMIC DNA]</scope>
    <source>
        <strain evidence="2 3">F0489</strain>
    </source>
</reference>
<evidence type="ECO:0000313" key="3">
    <source>
        <dbReference type="Proteomes" id="UP000002941"/>
    </source>
</evidence>